<dbReference type="Proteomes" id="UP000326837">
    <property type="component" value="Chromosome"/>
</dbReference>
<dbReference type="GO" id="GO:0030313">
    <property type="term" value="C:cell envelope"/>
    <property type="evidence" value="ECO:0007669"/>
    <property type="project" value="UniProtKB-SubCell"/>
</dbReference>
<evidence type="ECO:0000256" key="1">
    <source>
        <dbReference type="ARBA" id="ARBA00004196"/>
    </source>
</evidence>
<evidence type="ECO:0000256" key="3">
    <source>
        <dbReference type="SAM" id="Coils"/>
    </source>
</evidence>
<dbReference type="Gene3D" id="2.40.30.170">
    <property type="match status" value="1"/>
</dbReference>
<name>A0A5K7X845_9BACT</name>
<keyword evidence="2 3" id="KW-0175">Coiled coil</keyword>
<dbReference type="KEGG" id="lpav:PLANPX_1589"/>
<evidence type="ECO:0008006" key="6">
    <source>
        <dbReference type="Google" id="ProtNLM"/>
    </source>
</evidence>
<dbReference type="PANTHER" id="PTHR32347">
    <property type="entry name" value="EFFLUX SYSTEM COMPONENT YKNX-RELATED"/>
    <property type="match status" value="1"/>
</dbReference>
<gene>
    <name evidence="4" type="ORF">PLANPX_1589</name>
</gene>
<evidence type="ECO:0000313" key="5">
    <source>
        <dbReference type="Proteomes" id="UP000326837"/>
    </source>
</evidence>
<protein>
    <recommendedName>
        <fullName evidence="6">RND efflux pump membrane fusion protein barrel-sandwich domain-containing protein</fullName>
    </recommendedName>
</protein>
<reference evidence="5" key="1">
    <citation type="submission" date="2019-10" db="EMBL/GenBank/DDBJ databases">
        <title>Lacipirellula parvula gen. nov., sp. nov., representing a lineage of planctomycetes widespread in freshwater anoxic habitats, and description of the family Lacipirellulaceae.</title>
        <authorList>
            <person name="Dedysh S.N."/>
            <person name="Kulichevskaya I.S."/>
            <person name="Beletsky A.V."/>
            <person name="Rakitin A.L."/>
            <person name="Mardanov A.V."/>
            <person name="Ivanova A.A."/>
            <person name="Saltykova V.X."/>
            <person name="Rijpstra W.I.C."/>
            <person name="Sinninghe Damste J.S."/>
            <person name="Ravin N.V."/>
        </authorList>
    </citation>
    <scope>NUCLEOTIDE SEQUENCE [LARGE SCALE GENOMIC DNA]</scope>
    <source>
        <strain evidence="5">PX69</strain>
    </source>
</reference>
<dbReference type="PROSITE" id="PS51257">
    <property type="entry name" value="PROKAR_LIPOPROTEIN"/>
    <property type="match status" value="1"/>
</dbReference>
<dbReference type="InterPro" id="IPR050465">
    <property type="entry name" value="UPF0194_transport"/>
</dbReference>
<evidence type="ECO:0000313" key="4">
    <source>
        <dbReference type="EMBL" id="BBO31977.1"/>
    </source>
</evidence>
<dbReference type="InterPro" id="IPR014315">
    <property type="entry name" value="ABC_heterocyst_DevB"/>
</dbReference>
<accession>A0A5K7X845</accession>
<dbReference type="EMBL" id="AP021861">
    <property type="protein sequence ID" value="BBO31977.1"/>
    <property type="molecule type" value="Genomic_DNA"/>
</dbReference>
<dbReference type="NCBIfam" id="TIGR02971">
    <property type="entry name" value="heterocyst_DevB"/>
    <property type="match status" value="1"/>
</dbReference>
<keyword evidence="5" id="KW-1185">Reference proteome</keyword>
<comment type="subcellular location">
    <subcellularLocation>
        <location evidence="1">Cell envelope</location>
    </subcellularLocation>
</comment>
<proteinExistence type="predicted"/>
<evidence type="ECO:0000256" key="2">
    <source>
        <dbReference type="ARBA" id="ARBA00023054"/>
    </source>
</evidence>
<dbReference type="AlphaFoldDB" id="A0A5K7X845"/>
<dbReference type="RefSeq" id="WP_152098031.1">
    <property type="nucleotide sequence ID" value="NZ_AP021861.1"/>
</dbReference>
<sequence>MGSRKMVDTHDHSTRPARGALLGATLGLLLIAGCSQNSGPVAVAAGATTQPTRNIVALGRIEPTSGVISISALPGEKLTMYAPGIEAGAKVPAGGELAQTATFDLRQTQLKAAELKHAASQEQRSQELLAAQVQVEQALATHAQAEAKLREMQAQEGKLKNLSEAAAIAADDYKKLVALQAEDEELVTVHQLRRRQNASDRAAKEYEAAAAAYPDGLEAARKGVAAAEAGVRLAQQSAALAEKVDQTLAADLDRQAAATALDQAVLRAPQVEGGAEEFTVLRTMVDPGELIAQTPVIEIADLTQMSCVAEVYEADAKEVQEGQRVTLRSPAFTGDFATAGIPGRVVRIGSMVASPGLTNRNPLAPSDRSIVEVDVEIDPANAAATAEAASKVGLQVTVEFLGEVKKPDVPAKTKPAKPAA</sequence>
<feature type="coiled-coil region" evidence="3">
    <location>
        <begin position="128"/>
        <end position="165"/>
    </location>
</feature>
<organism evidence="4 5">
    <name type="scientific">Lacipirellula parvula</name>
    <dbReference type="NCBI Taxonomy" id="2650471"/>
    <lineage>
        <taxon>Bacteria</taxon>
        <taxon>Pseudomonadati</taxon>
        <taxon>Planctomycetota</taxon>
        <taxon>Planctomycetia</taxon>
        <taxon>Pirellulales</taxon>
        <taxon>Lacipirellulaceae</taxon>
        <taxon>Lacipirellula</taxon>
    </lineage>
</organism>
<dbReference type="PANTHER" id="PTHR32347:SF27">
    <property type="entry name" value="RND EFFLUX PUMP MEMBRANE FUSION PROTEIN BARREL-SANDWICH DOMAIN-CONTAINING PROTEIN"/>
    <property type="match status" value="1"/>
</dbReference>